<dbReference type="EMBL" id="VULZ01000011">
    <property type="protein sequence ID" value="MSS15407.1"/>
    <property type="molecule type" value="Genomic_DNA"/>
</dbReference>
<protein>
    <submittedName>
        <fullName evidence="2">Uncharacterized protein</fullName>
    </submittedName>
</protein>
<dbReference type="AlphaFoldDB" id="A0A6L5X782"/>
<evidence type="ECO:0000313" key="2">
    <source>
        <dbReference type="EMBL" id="MSS15407.1"/>
    </source>
</evidence>
<dbReference type="Proteomes" id="UP000481852">
    <property type="component" value="Unassembled WGS sequence"/>
</dbReference>
<feature type="signal peptide" evidence="1">
    <location>
        <begin position="1"/>
        <end position="25"/>
    </location>
</feature>
<evidence type="ECO:0000313" key="3">
    <source>
        <dbReference type="Proteomes" id="UP000481852"/>
    </source>
</evidence>
<organism evidence="2 3">
    <name type="scientific">Porcincola intestinalis</name>
    <dbReference type="NCBI Taxonomy" id="2606632"/>
    <lineage>
        <taxon>Bacteria</taxon>
        <taxon>Bacillati</taxon>
        <taxon>Bacillota</taxon>
        <taxon>Clostridia</taxon>
        <taxon>Lachnospirales</taxon>
        <taxon>Lachnospiraceae</taxon>
        <taxon>Porcincola</taxon>
    </lineage>
</organism>
<reference evidence="2 3" key="1">
    <citation type="submission" date="2019-08" db="EMBL/GenBank/DDBJ databases">
        <title>In-depth cultivation of the pig gut microbiome towards novel bacterial diversity and tailored functional studies.</title>
        <authorList>
            <person name="Wylensek D."/>
            <person name="Hitch T.C.A."/>
            <person name="Clavel T."/>
        </authorList>
    </citation>
    <scope>NUCLEOTIDE SEQUENCE [LARGE SCALE GENOMIC DNA]</scope>
    <source>
        <strain evidence="2 3">Oil+RF-744-WCA-WT-11</strain>
    </source>
</reference>
<gene>
    <name evidence="2" type="ORF">FYJ35_10230</name>
</gene>
<keyword evidence="3" id="KW-1185">Reference proteome</keyword>
<feature type="chain" id="PRO_5027113015" evidence="1">
    <location>
        <begin position="26"/>
        <end position="193"/>
    </location>
</feature>
<sequence length="193" mass="20978">MMKKRLAVIMLAGMMMSLSPVGAMAAETEVTTESSAAEIVFNYKDMDPNAYEGTWISTGLGFDLYLPSDWDVLEVSDENAKQGIVYQAADSAKGWNIAVSYHEGMQVTVDDIYKQLGDAGYKSLYKMDLNGIPAVGFDIDDQKVSGVAFADADGGMYTVQLGPNDDKDFKPVMQNIFMSISPTTAESETETEA</sequence>
<name>A0A6L5X782_9FIRM</name>
<keyword evidence="1" id="KW-0732">Signal</keyword>
<evidence type="ECO:0000256" key="1">
    <source>
        <dbReference type="SAM" id="SignalP"/>
    </source>
</evidence>
<dbReference type="RefSeq" id="WP_154526221.1">
    <property type="nucleotide sequence ID" value="NZ_JAQYJL010000029.1"/>
</dbReference>
<comment type="caution">
    <text evidence="2">The sequence shown here is derived from an EMBL/GenBank/DDBJ whole genome shotgun (WGS) entry which is preliminary data.</text>
</comment>
<accession>A0A6L5X782</accession>
<proteinExistence type="predicted"/>